<dbReference type="Pfam" id="PF00528">
    <property type="entry name" value="BPD_transp_1"/>
    <property type="match status" value="1"/>
</dbReference>
<feature type="transmembrane region" description="Helical" evidence="7">
    <location>
        <begin position="140"/>
        <end position="160"/>
    </location>
</feature>
<dbReference type="Gene3D" id="1.10.3720.10">
    <property type="entry name" value="MetI-like"/>
    <property type="match status" value="1"/>
</dbReference>
<comment type="subcellular location">
    <subcellularLocation>
        <location evidence="1 7">Cell membrane</location>
        <topology evidence="1 7">Multi-pass membrane protein</topology>
    </subcellularLocation>
</comment>
<dbReference type="InterPro" id="IPR000515">
    <property type="entry name" value="MetI-like"/>
</dbReference>
<evidence type="ECO:0000313" key="10">
    <source>
        <dbReference type="Proteomes" id="UP000683246"/>
    </source>
</evidence>
<evidence type="ECO:0000256" key="5">
    <source>
        <dbReference type="ARBA" id="ARBA00022989"/>
    </source>
</evidence>
<proteinExistence type="inferred from homology"/>
<evidence type="ECO:0000256" key="7">
    <source>
        <dbReference type="RuleBase" id="RU363032"/>
    </source>
</evidence>
<keyword evidence="4 7" id="KW-0812">Transmembrane</keyword>
<evidence type="ECO:0000313" key="9">
    <source>
        <dbReference type="EMBL" id="QUI25681.1"/>
    </source>
</evidence>
<feature type="transmembrane region" description="Helical" evidence="7">
    <location>
        <begin position="73"/>
        <end position="92"/>
    </location>
</feature>
<feature type="transmembrane region" description="Helical" evidence="7">
    <location>
        <begin position="6"/>
        <end position="27"/>
    </location>
</feature>
<dbReference type="PANTHER" id="PTHR43744:SF6">
    <property type="entry name" value="ABC TRANSPORTER PERMEASE PROTEIN YESQ-RELATED"/>
    <property type="match status" value="1"/>
</dbReference>
<dbReference type="EMBL" id="CP058649">
    <property type="protein sequence ID" value="QUI25681.1"/>
    <property type="molecule type" value="Genomic_DNA"/>
</dbReference>
<evidence type="ECO:0000259" key="8">
    <source>
        <dbReference type="PROSITE" id="PS50928"/>
    </source>
</evidence>
<dbReference type="GO" id="GO:0005886">
    <property type="term" value="C:plasma membrane"/>
    <property type="evidence" value="ECO:0007669"/>
    <property type="project" value="UniProtKB-SubCell"/>
</dbReference>
<accession>A0A8J8MQ39</accession>
<dbReference type="GO" id="GO:0055085">
    <property type="term" value="P:transmembrane transport"/>
    <property type="evidence" value="ECO:0007669"/>
    <property type="project" value="InterPro"/>
</dbReference>
<keyword evidence="2 7" id="KW-0813">Transport</keyword>
<dbReference type="KEGG" id="vpy:HZI73_11005"/>
<keyword evidence="10" id="KW-1185">Reference proteome</keyword>
<keyword evidence="3" id="KW-1003">Cell membrane</keyword>
<evidence type="ECO:0000256" key="4">
    <source>
        <dbReference type="ARBA" id="ARBA00022692"/>
    </source>
</evidence>
<reference evidence="9" key="1">
    <citation type="submission" date="2020-07" db="EMBL/GenBank/DDBJ databases">
        <title>Vallitalea pronyensis genome.</title>
        <authorList>
            <person name="Postec A."/>
        </authorList>
    </citation>
    <scope>NUCLEOTIDE SEQUENCE</scope>
    <source>
        <strain evidence="9">FatNI3</strain>
    </source>
</reference>
<dbReference type="PANTHER" id="PTHR43744">
    <property type="entry name" value="ABC TRANSPORTER PERMEASE PROTEIN MG189-RELATED-RELATED"/>
    <property type="match status" value="1"/>
</dbReference>
<feature type="transmembrane region" description="Helical" evidence="7">
    <location>
        <begin position="239"/>
        <end position="260"/>
    </location>
</feature>
<gene>
    <name evidence="9" type="ORF">HZI73_11005</name>
</gene>
<protein>
    <submittedName>
        <fullName evidence="9">Carbohydrate ABC transporter permease</fullName>
    </submittedName>
</protein>
<evidence type="ECO:0000256" key="1">
    <source>
        <dbReference type="ARBA" id="ARBA00004651"/>
    </source>
</evidence>
<feature type="domain" description="ABC transmembrane type-1" evidence="8">
    <location>
        <begin position="69"/>
        <end position="260"/>
    </location>
</feature>
<keyword evidence="5 7" id="KW-1133">Transmembrane helix</keyword>
<feature type="transmembrane region" description="Helical" evidence="7">
    <location>
        <begin position="104"/>
        <end position="128"/>
    </location>
</feature>
<dbReference type="PROSITE" id="PS50928">
    <property type="entry name" value="ABC_TM1"/>
    <property type="match status" value="1"/>
</dbReference>
<dbReference type="AlphaFoldDB" id="A0A8J8MQ39"/>
<dbReference type="CDD" id="cd06261">
    <property type="entry name" value="TM_PBP2"/>
    <property type="match status" value="1"/>
</dbReference>
<dbReference type="InterPro" id="IPR035906">
    <property type="entry name" value="MetI-like_sf"/>
</dbReference>
<dbReference type="SUPFAM" id="SSF161098">
    <property type="entry name" value="MetI-like"/>
    <property type="match status" value="1"/>
</dbReference>
<organism evidence="9 10">
    <name type="scientific">Vallitalea pronyensis</name>
    <dbReference type="NCBI Taxonomy" id="1348613"/>
    <lineage>
        <taxon>Bacteria</taxon>
        <taxon>Bacillati</taxon>
        <taxon>Bacillota</taxon>
        <taxon>Clostridia</taxon>
        <taxon>Lachnospirales</taxon>
        <taxon>Vallitaleaceae</taxon>
        <taxon>Vallitalea</taxon>
    </lineage>
</organism>
<comment type="similarity">
    <text evidence="7">Belongs to the binding-protein-dependent transport system permease family.</text>
</comment>
<evidence type="ECO:0000256" key="3">
    <source>
        <dbReference type="ARBA" id="ARBA00022475"/>
    </source>
</evidence>
<evidence type="ECO:0000256" key="6">
    <source>
        <dbReference type="ARBA" id="ARBA00023136"/>
    </source>
</evidence>
<feature type="transmembrane region" description="Helical" evidence="7">
    <location>
        <begin position="180"/>
        <end position="203"/>
    </location>
</feature>
<keyword evidence="6 7" id="KW-0472">Membrane</keyword>
<name>A0A8J8MQ39_9FIRM</name>
<dbReference type="Proteomes" id="UP000683246">
    <property type="component" value="Chromosome"/>
</dbReference>
<evidence type="ECO:0000256" key="2">
    <source>
        <dbReference type="ARBA" id="ARBA00022448"/>
    </source>
</evidence>
<sequence length="275" mass="31427">MLKSIIYHVSICVLAFFMFYPVLWLIASSFKDTKDLFQNAYQLIPQKVLLSNYVEGWNGFGGISFATFFKNSFFIVIISTVAQVFSSALIAYGFGRVTFIGRKFWFVCMITTLMLPHQVIIIPQYILFGKLDWLNTFLPLIVPSFFGLPFFIFLILQFIYGLPFELDESAKIDGCGKFGIFFRIILPLIKPALITSGIFSFYWKWQDFFGPLLYLQDTKKYTVSLALKMFSDPAAVTNWGAMFAMSVLSLMPAFLIFIIFQKYLVEGISTSGLKG</sequence>